<evidence type="ECO:0008006" key="4">
    <source>
        <dbReference type="Google" id="ProtNLM"/>
    </source>
</evidence>
<protein>
    <recommendedName>
        <fullName evidence="4">Secreted protein</fullName>
    </recommendedName>
</protein>
<evidence type="ECO:0000256" key="1">
    <source>
        <dbReference type="SAM" id="SignalP"/>
    </source>
</evidence>
<name>A0A9Q0WHB0_SALPP</name>
<accession>A0A9Q0WHB0</accession>
<gene>
    <name evidence="2" type="ORF">OIU79_023100</name>
</gene>
<reference evidence="2" key="1">
    <citation type="submission" date="2022-11" db="EMBL/GenBank/DDBJ databases">
        <authorList>
            <person name="Hyden B.L."/>
            <person name="Feng K."/>
            <person name="Yates T."/>
            <person name="Jawdy S."/>
            <person name="Smart L.B."/>
            <person name="Muchero W."/>
        </authorList>
    </citation>
    <scope>NUCLEOTIDE SEQUENCE</scope>
    <source>
        <tissue evidence="2">Shoot tip</tissue>
    </source>
</reference>
<proteinExistence type="predicted"/>
<dbReference type="EMBL" id="JAPFFK010000004">
    <property type="protein sequence ID" value="KAJ6767270.1"/>
    <property type="molecule type" value="Genomic_DNA"/>
</dbReference>
<comment type="caution">
    <text evidence="2">The sequence shown here is derived from an EMBL/GenBank/DDBJ whole genome shotgun (WGS) entry which is preliminary data.</text>
</comment>
<evidence type="ECO:0000313" key="3">
    <source>
        <dbReference type="Proteomes" id="UP001151532"/>
    </source>
</evidence>
<reference evidence="2" key="2">
    <citation type="journal article" date="2023" name="Int. J. Mol. Sci.">
        <title>De Novo Assembly and Annotation of 11 Diverse Shrub Willow (Salix) Genomes Reveals Novel Gene Organization in Sex-Linked Regions.</title>
        <authorList>
            <person name="Hyden B."/>
            <person name="Feng K."/>
            <person name="Yates T.B."/>
            <person name="Jawdy S."/>
            <person name="Cereghino C."/>
            <person name="Smart L.B."/>
            <person name="Muchero W."/>
        </authorList>
    </citation>
    <scope>NUCLEOTIDE SEQUENCE</scope>
    <source>
        <tissue evidence="2">Shoot tip</tissue>
    </source>
</reference>
<organism evidence="2 3">
    <name type="scientific">Salix purpurea</name>
    <name type="common">Purple osier willow</name>
    <dbReference type="NCBI Taxonomy" id="77065"/>
    <lineage>
        <taxon>Eukaryota</taxon>
        <taxon>Viridiplantae</taxon>
        <taxon>Streptophyta</taxon>
        <taxon>Embryophyta</taxon>
        <taxon>Tracheophyta</taxon>
        <taxon>Spermatophyta</taxon>
        <taxon>Magnoliopsida</taxon>
        <taxon>eudicotyledons</taxon>
        <taxon>Gunneridae</taxon>
        <taxon>Pentapetalae</taxon>
        <taxon>rosids</taxon>
        <taxon>fabids</taxon>
        <taxon>Malpighiales</taxon>
        <taxon>Salicaceae</taxon>
        <taxon>Saliceae</taxon>
        <taxon>Salix</taxon>
    </lineage>
</organism>
<dbReference type="Proteomes" id="UP001151532">
    <property type="component" value="Chromosome 4"/>
</dbReference>
<sequence>MVAIWWPICWLGAAAVDDRGKPLGATGRRGKESEIVVRPRGTQPWGMAESVAGEGKETMAGRRGLMIGGKAGQPSAQRRWLPTAGVGVLTGKGSSWSVAGEKKAHGKGG</sequence>
<dbReference type="AlphaFoldDB" id="A0A9Q0WHB0"/>
<feature type="chain" id="PRO_5040124021" description="Secreted protein" evidence="1">
    <location>
        <begin position="16"/>
        <end position="109"/>
    </location>
</feature>
<feature type="signal peptide" evidence="1">
    <location>
        <begin position="1"/>
        <end position="15"/>
    </location>
</feature>
<keyword evidence="1" id="KW-0732">Signal</keyword>
<keyword evidence="3" id="KW-1185">Reference proteome</keyword>
<evidence type="ECO:0000313" key="2">
    <source>
        <dbReference type="EMBL" id="KAJ6767270.1"/>
    </source>
</evidence>